<dbReference type="SMART" id="SM00448">
    <property type="entry name" value="REC"/>
    <property type="match status" value="1"/>
</dbReference>
<proteinExistence type="predicted"/>
<dbReference type="SUPFAM" id="SSF102588">
    <property type="entry name" value="LmbE-like"/>
    <property type="match status" value="1"/>
</dbReference>
<dbReference type="GO" id="GO:0000160">
    <property type="term" value="P:phosphorelay signal transduction system"/>
    <property type="evidence" value="ECO:0007669"/>
    <property type="project" value="InterPro"/>
</dbReference>
<dbReference type="InterPro" id="IPR001789">
    <property type="entry name" value="Sig_transdc_resp-reg_receiver"/>
</dbReference>
<feature type="modified residue" description="4-aspartylphosphate" evidence="2">
    <location>
        <position position="56"/>
    </location>
</feature>
<dbReference type="Proteomes" id="UP000577956">
    <property type="component" value="Unassembled WGS sequence"/>
</dbReference>
<organism evidence="4 5">
    <name type="scientific">Cellulomonas oligotrophica</name>
    <dbReference type="NCBI Taxonomy" id="931536"/>
    <lineage>
        <taxon>Bacteria</taxon>
        <taxon>Bacillati</taxon>
        <taxon>Actinomycetota</taxon>
        <taxon>Actinomycetes</taxon>
        <taxon>Micrococcales</taxon>
        <taxon>Cellulomonadaceae</taxon>
        <taxon>Cellulomonas</taxon>
    </lineage>
</organism>
<evidence type="ECO:0000256" key="1">
    <source>
        <dbReference type="ARBA" id="ARBA00022833"/>
    </source>
</evidence>
<dbReference type="Gene3D" id="3.40.50.2300">
    <property type="match status" value="1"/>
</dbReference>
<sequence length="350" mass="36329">MVRPPLRVLVVLQDHRAAGHAAQVLRGAGADVVTVADPAHAPTAAAAGDPDVVVADADLLTRAGRVVETVRTQAPDAAVLLLTDRLDVEGALTALRHGAQDLLVAPVDGPALVAAVERLGARARGARSRTRRAVVLAVGAHPDDVEIGVGGTLAAHRARGDAVVVLTLSRGARGGEAAVREAEAVAAAELLGARLFLRDLPDTALGTSGATLAAVEEVVAEVRPDVVYTHGAHDRHQDHRAVHEATVVAARRVPFVACYQSPSSTVDFRPTSYATIDGHVETKLALLRCYASQSAVRVYLDPALVVATARYWSRLGDGDAVEPLEVVRDVTPAHAVATTRSTAAAPTAEV</sequence>
<keyword evidence="1" id="KW-0862">Zinc</keyword>
<keyword evidence="2" id="KW-0597">Phosphoprotein</keyword>
<comment type="caution">
    <text evidence="4">The sequence shown here is derived from an EMBL/GenBank/DDBJ whole genome shotgun (WGS) entry which is preliminary data.</text>
</comment>
<reference evidence="4 5" key="1">
    <citation type="submission" date="2020-07" db="EMBL/GenBank/DDBJ databases">
        <title>Sequencing the genomes of 1000 actinobacteria strains.</title>
        <authorList>
            <person name="Klenk H.-P."/>
        </authorList>
    </citation>
    <scope>NUCLEOTIDE SEQUENCE [LARGE SCALE GENOMIC DNA]</scope>
    <source>
        <strain evidence="4 5">DSM 24482</strain>
    </source>
</reference>
<dbReference type="InterPro" id="IPR003737">
    <property type="entry name" value="GlcNAc_PI_deacetylase-related"/>
</dbReference>
<dbReference type="GO" id="GO:0016137">
    <property type="term" value="P:glycoside metabolic process"/>
    <property type="evidence" value="ECO:0007669"/>
    <property type="project" value="UniProtKB-ARBA"/>
</dbReference>
<dbReference type="Pfam" id="PF00072">
    <property type="entry name" value="Response_reg"/>
    <property type="match status" value="1"/>
</dbReference>
<name>A0A7Y9FFD4_9CELL</name>
<dbReference type="GO" id="GO:0016811">
    <property type="term" value="F:hydrolase activity, acting on carbon-nitrogen (but not peptide) bonds, in linear amides"/>
    <property type="evidence" value="ECO:0007669"/>
    <property type="project" value="TreeGrafter"/>
</dbReference>
<gene>
    <name evidence="4" type="ORF">BKA21_001883</name>
</gene>
<accession>A0A7Y9FFD4</accession>
<evidence type="ECO:0000313" key="4">
    <source>
        <dbReference type="EMBL" id="NYD86334.1"/>
    </source>
</evidence>
<dbReference type="Pfam" id="PF02585">
    <property type="entry name" value="PIG-L"/>
    <property type="match status" value="1"/>
</dbReference>
<evidence type="ECO:0000313" key="5">
    <source>
        <dbReference type="Proteomes" id="UP000577956"/>
    </source>
</evidence>
<dbReference type="PANTHER" id="PTHR12993">
    <property type="entry name" value="N-ACETYLGLUCOSAMINYL-PHOSPHATIDYLINOSITOL DE-N-ACETYLASE-RELATED"/>
    <property type="match status" value="1"/>
</dbReference>
<dbReference type="PANTHER" id="PTHR12993:SF11">
    <property type="entry name" value="N-ACETYLGLUCOSAMINYL-PHOSPHATIDYLINOSITOL DE-N-ACETYLASE"/>
    <property type="match status" value="1"/>
</dbReference>
<dbReference type="InterPro" id="IPR011006">
    <property type="entry name" value="CheY-like_superfamily"/>
</dbReference>
<evidence type="ECO:0000259" key="3">
    <source>
        <dbReference type="PROSITE" id="PS50110"/>
    </source>
</evidence>
<dbReference type="InterPro" id="IPR024078">
    <property type="entry name" value="LmbE-like_dom_sf"/>
</dbReference>
<dbReference type="PROSITE" id="PS50110">
    <property type="entry name" value="RESPONSE_REGULATORY"/>
    <property type="match status" value="1"/>
</dbReference>
<dbReference type="RefSeq" id="WP_140457983.1">
    <property type="nucleotide sequence ID" value="NZ_BAABFI010000001.1"/>
</dbReference>
<evidence type="ECO:0000256" key="2">
    <source>
        <dbReference type="PROSITE-ProRule" id="PRU00169"/>
    </source>
</evidence>
<dbReference type="SUPFAM" id="SSF52172">
    <property type="entry name" value="CheY-like"/>
    <property type="match status" value="1"/>
</dbReference>
<dbReference type="Gene3D" id="3.40.50.10320">
    <property type="entry name" value="LmbE-like"/>
    <property type="match status" value="1"/>
</dbReference>
<dbReference type="EMBL" id="JACCBK010000001">
    <property type="protein sequence ID" value="NYD86334.1"/>
    <property type="molecule type" value="Genomic_DNA"/>
</dbReference>
<protein>
    <submittedName>
        <fullName evidence="4">LmbE family N-acetylglucosaminyl deacetylase/CheY-like chemotaxis protein</fullName>
    </submittedName>
</protein>
<dbReference type="AlphaFoldDB" id="A0A7Y9FFD4"/>
<feature type="domain" description="Response regulatory" evidence="3">
    <location>
        <begin position="7"/>
        <end position="120"/>
    </location>
</feature>